<dbReference type="EMBL" id="CP006651">
    <property type="protein sequence ID" value="AGT10629.1"/>
    <property type="molecule type" value="Genomic_DNA"/>
</dbReference>
<sequence>MEEIMVATVTRRQLMGWAAALASTAYIPTAFAETGKTRLQIRTRRDLEVLDPAFRSGAEDATVCRAIYQNLFVYKPDQDGVPADKLEIELDAAASFEAISETEYRFTLKPGQMFTDGYGEMTAEDVKFSFERIGLPKPGGNISPYAADWAHLKGVEVDDKYSGRILLEKPRASLEYILANASGGIVCKRAIEERGVAHNIQPVGSSALRLTGFERQRQTTLARNPDFQGQPSGYDQIILRVVQDQKTVELAMRSSELDFSDADPTLADSLANVSDLTVEELPGIADVWLGMNVEHAPFDNLAVRRAVRAALDVDEMLMAGYDGKVVRANAMIMPQLLGHWKDAPVHQRDPDLARSLLAEAGMASGFSAQMLVLNQPTFVNMALVAQAQLAEVGINIELDVRDGGSFWSAGKGDEGKKLQLFIMRFNGALDPNYLAFPFASNQVGVWNWQRWTAPAFDEALEKASEAMDTTARASYIVDAQKAMEDSAAFVWLTHETLIYVRRNSVRPSLGPFGTALTYNRFAPV</sequence>
<dbReference type="GO" id="GO:0043190">
    <property type="term" value="C:ATP-binding cassette (ABC) transporter complex"/>
    <property type="evidence" value="ECO:0007669"/>
    <property type="project" value="InterPro"/>
</dbReference>
<dbReference type="SUPFAM" id="SSF53850">
    <property type="entry name" value="Periplasmic binding protein-like II"/>
    <property type="match status" value="1"/>
</dbReference>
<dbReference type="InterPro" id="IPR006311">
    <property type="entry name" value="TAT_signal"/>
</dbReference>
<dbReference type="PATRIC" id="fig|1367847.3.peg.3555"/>
<keyword evidence="3" id="KW-0813">Transport</keyword>
<dbReference type="PANTHER" id="PTHR30290">
    <property type="entry name" value="PERIPLASMIC BINDING COMPONENT OF ABC TRANSPORTER"/>
    <property type="match status" value="1"/>
</dbReference>
<dbReference type="KEGG" id="pami:JCM7686_pAMI1p043"/>
<comment type="subcellular location">
    <subcellularLocation>
        <location evidence="1">Periplasm</location>
    </subcellularLocation>
</comment>
<dbReference type="Gene3D" id="3.40.190.10">
    <property type="entry name" value="Periplasmic binding protein-like II"/>
    <property type="match status" value="1"/>
</dbReference>
<evidence type="ECO:0000256" key="4">
    <source>
        <dbReference type="ARBA" id="ARBA00022729"/>
    </source>
</evidence>
<dbReference type="Gene3D" id="3.10.105.10">
    <property type="entry name" value="Dipeptide-binding Protein, Domain 3"/>
    <property type="match status" value="1"/>
</dbReference>
<evidence type="ECO:0000313" key="6">
    <source>
        <dbReference type="EMBL" id="AGT10629.1"/>
    </source>
</evidence>
<dbReference type="AlphaFoldDB" id="S5XT36"/>
<accession>S5XT36</accession>
<dbReference type="Gene3D" id="3.90.76.10">
    <property type="entry name" value="Dipeptide-binding Protein, Domain 1"/>
    <property type="match status" value="1"/>
</dbReference>
<dbReference type="PANTHER" id="PTHR30290:SF9">
    <property type="entry name" value="OLIGOPEPTIDE-BINDING PROTEIN APPA"/>
    <property type="match status" value="1"/>
</dbReference>
<dbReference type="Proteomes" id="UP000015480">
    <property type="component" value="Plasmid pAMI1"/>
</dbReference>
<evidence type="ECO:0000256" key="2">
    <source>
        <dbReference type="ARBA" id="ARBA00005695"/>
    </source>
</evidence>
<dbReference type="PROSITE" id="PS51318">
    <property type="entry name" value="TAT"/>
    <property type="match status" value="1"/>
</dbReference>
<name>S5XT36_PARAH</name>
<keyword evidence="6" id="KW-0614">Plasmid</keyword>
<evidence type="ECO:0000259" key="5">
    <source>
        <dbReference type="Pfam" id="PF00496"/>
    </source>
</evidence>
<dbReference type="GO" id="GO:0015833">
    <property type="term" value="P:peptide transport"/>
    <property type="evidence" value="ECO:0007669"/>
    <property type="project" value="TreeGrafter"/>
</dbReference>
<keyword evidence="4" id="KW-0732">Signal</keyword>
<dbReference type="InterPro" id="IPR039424">
    <property type="entry name" value="SBP_5"/>
</dbReference>
<dbReference type="HOGENOM" id="CLU_017028_7_2_5"/>
<dbReference type="PIRSF" id="PIRSF002741">
    <property type="entry name" value="MppA"/>
    <property type="match status" value="1"/>
</dbReference>
<comment type="similarity">
    <text evidence="2">Belongs to the bacterial solute-binding protein 5 family.</text>
</comment>
<feature type="domain" description="Solute-binding protein family 5" evidence="5">
    <location>
        <begin position="90"/>
        <end position="440"/>
    </location>
</feature>
<reference evidence="6 7" key="1">
    <citation type="journal article" date="2014" name="BMC Genomics">
        <title>Architecture and functions of a multipartite genome of the methylotrophic bacterium Paracoccus aminophilus JCM 7686, containing primary and secondary chromids.</title>
        <authorList>
            <person name="Dziewit L."/>
            <person name="Czarnecki J."/>
            <person name="Wibberg D."/>
            <person name="Radlinska M."/>
            <person name="Mrozek P."/>
            <person name="Szymczak M."/>
            <person name="Schluter A."/>
            <person name="Puhler A."/>
            <person name="Bartosik D."/>
        </authorList>
    </citation>
    <scope>NUCLEOTIDE SEQUENCE [LARGE SCALE GENOMIC DNA]</scope>
    <source>
        <strain evidence="6">JCM 7686</strain>
        <plasmid evidence="7">Plasmid pAMI1</plasmid>
    </source>
</reference>
<keyword evidence="7" id="KW-1185">Reference proteome</keyword>
<evidence type="ECO:0000256" key="1">
    <source>
        <dbReference type="ARBA" id="ARBA00004418"/>
    </source>
</evidence>
<proteinExistence type="inferred from homology"/>
<protein>
    <submittedName>
        <fullName evidence="6">ABC transporter, substrate binding component</fullName>
    </submittedName>
</protein>
<dbReference type="GO" id="GO:0030288">
    <property type="term" value="C:outer membrane-bounded periplasmic space"/>
    <property type="evidence" value="ECO:0007669"/>
    <property type="project" value="UniProtKB-ARBA"/>
</dbReference>
<organism evidence="6 7">
    <name type="scientific">Paracoccus aminophilus JCM 7686</name>
    <dbReference type="NCBI Taxonomy" id="1367847"/>
    <lineage>
        <taxon>Bacteria</taxon>
        <taxon>Pseudomonadati</taxon>
        <taxon>Pseudomonadota</taxon>
        <taxon>Alphaproteobacteria</taxon>
        <taxon>Rhodobacterales</taxon>
        <taxon>Paracoccaceae</taxon>
        <taxon>Paracoccus</taxon>
    </lineage>
</organism>
<evidence type="ECO:0000313" key="7">
    <source>
        <dbReference type="Proteomes" id="UP000015480"/>
    </source>
</evidence>
<dbReference type="InterPro" id="IPR030678">
    <property type="entry name" value="Peptide/Ni-bd"/>
</dbReference>
<evidence type="ECO:0000256" key="3">
    <source>
        <dbReference type="ARBA" id="ARBA00022448"/>
    </source>
</evidence>
<dbReference type="InterPro" id="IPR000914">
    <property type="entry name" value="SBP_5_dom"/>
</dbReference>
<dbReference type="GO" id="GO:1904680">
    <property type="term" value="F:peptide transmembrane transporter activity"/>
    <property type="evidence" value="ECO:0007669"/>
    <property type="project" value="TreeGrafter"/>
</dbReference>
<gene>
    <name evidence="6" type="ORF">JCM7686_pAMI1p043</name>
</gene>
<dbReference type="Pfam" id="PF00496">
    <property type="entry name" value="SBP_bac_5"/>
    <property type="match status" value="1"/>
</dbReference>
<geneLocation type="plasmid" evidence="6 7">
    <name>pAMI1</name>
</geneLocation>